<evidence type="ECO:0000313" key="1">
    <source>
        <dbReference type="EMBL" id="AOW05972.1"/>
    </source>
</evidence>
<proteinExistence type="predicted"/>
<name>A0A1D8NK02_YARLL</name>
<dbReference type="RefSeq" id="XP_068139232.1">
    <property type="nucleotide sequence ID" value="XM_068283131.1"/>
</dbReference>
<gene>
    <name evidence="1" type="ORF">YALI1_E30849g</name>
</gene>
<protein>
    <submittedName>
        <fullName evidence="1">Uncharacterized protein</fullName>
    </submittedName>
</protein>
<accession>A0A1D8NK02</accession>
<evidence type="ECO:0000313" key="2">
    <source>
        <dbReference type="Proteomes" id="UP000182444"/>
    </source>
</evidence>
<sequence>MVAFLPADRTLLDRDSVLDVASLLLIIGTLAQLFSHSSNLQLSSALLSIPFTNTIPCDTVGCHIWHSTTSCRRGHRHAIGSYCKYSTYCNRTHYMAKTNSCSLSSLPYDQLQYVLVPVPGDTYRNRRCYKGHDSGSIHTTGFGGIVH</sequence>
<dbReference type="VEuPathDB" id="FungiDB:YALI1_E30849g"/>
<dbReference type="AlphaFoldDB" id="A0A1D8NK02"/>
<dbReference type="Proteomes" id="UP000182444">
    <property type="component" value="Chromosome 1E"/>
</dbReference>
<organism evidence="1 2">
    <name type="scientific">Yarrowia lipolytica</name>
    <name type="common">Candida lipolytica</name>
    <dbReference type="NCBI Taxonomy" id="4952"/>
    <lineage>
        <taxon>Eukaryota</taxon>
        <taxon>Fungi</taxon>
        <taxon>Dikarya</taxon>
        <taxon>Ascomycota</taxon>
        <taxon>Saccharomycotina</taxon>
        <taxon>Dipodascomycetes</taxon>
        <taxon>Dipodascales</taxon>
        <taxon>Dipodascales incertae sedis</taxon>
        <taxon>Yarrowia</taxon>
    </lineage>
</organism>
<dbReference type="EMBL" id="CP017557">
    <property type="protein sequence ID" value="AOW05972.1"/>
    <property type="molecule type" value="Genomic_DNA"/>
</dbReference>
<reference evidence="1 2" key="1">
    <citation type="journal article" date="2016" name="PLoS ONE">
        <title>Sequence Assembly of Yarrowia lipolytica Strain W29/CLIB89 Shows Transposable Element Diversity.</title>
        <authorList>
            <person name="Magnan C."/>
            <person name="Yu J."/>
            <person name="Chang I."/>
            <person name="Jahn E."/>
            <person name="Kanomata Y."/>
            <person name="Wu J."/>
            <person name="Zeller M."/>
            <person name="Oakes M."/>
            <person name="Baldi P."/>
            <person name="Sandmeyer S."/>
        </authorList>
    </citation>
    <scope>NUCLEOTIDE SEQUENCE [LARGE SCALE GENOMIC DNA]</scope>
    <source>
        <strain evidence="2">CLIB89(W29)</strain>
    </source>
</reference>
<dbReference type="GeneID" id="94583733"/>